<keyword evidence="2" id="KW-1003">Cell membrane</keyword>
<keyword evidence="4 8" id="KW-0812">Transmembrane</keyword>
<dbReference type="PIRSF" id="PIRSF006066">
    <property type="entry name" value="HI0050"/>
    <property type="match status" value="1"/>
</dbReference>
<evidence type="ECO:0000313" key="11">
    <source>
        <dbReference type="Proteomes" id="UP001265259"/>
    </source>
</evidence>
<feature type="transmembrane region" description="Helical" evidence="8">
    <location>
        <begin position="417"/>
        <end position="445"/>
    </location>
</feature>
<dbReference type="PANTHER" id="PTHR33362:SF5">
    <property type="entry name" value="C4-DICARBOXYLATE TRAP TRANSPORTER LARGE PERMEASE PROTEIN DCTM"/>
    <property type="match status" value="1"/>
</dbReference>
<feature type="transmembrane region" description="Helical" evidence="8">
    <location>
        <begin position="57"/>
        <end position="77"/>
    </location>
</feature>
<evidence type="ECO:0000256" key="1">
    <source>
        <dbReference type="ARBA" id="ARBA00004429"/>
    </source>
</evidence>
<comment type="caution">
    <text evidence="10">The sequence shown here is derived from an EMBL/GenBank/DDBJ whole genome shotgun (WGS) entry which is preliminary data.</text>
</comment>
<evidence type="ECO:0000256" key="7">
    <source>
        <dbReference type="RuleBase" id="RU369079"/>
    </source>
</evidence>
<feature type="transmembrane region" description="Helical" evidence="8">
    <location>
        <begin position="26"/>
        <end position="45"/>
    </location>
</feature>
<feature type="transmembrane region" description="Helical" evidence="8">
    <location>
        <begin position="221"/>
        <end position="241"/>
    </location>
</feature>
<keyword evidence="5 8" id="KW-1133">Transmembrane helix</keyword>
<name>A0ABU3DJS1_9RHOB</name>
<evidence type="ECO:0000256" key="8">
    <source>
        <dbReference type="SAM" id="Phobius"/>
    </source>
</evidence>
<keyword evidence="11" id="KW-1185">Reference proteome</keyword>
<feature type="transmembrane region" description="Helical" evidence="8">
    <location>
        <begin position="261"/>
        <end position="282"/>
    </location>
</feature>
<dbReference type="Proteomes" id="UP001265259">
    <property type="component" value="Unassembled WGS sequence"/>
</dbReference>
<evidence type="ECO:0000259" key="9">
    <source>
        <dbReference type="Pfam" id="PF06808"/>
    </source>
</evidence>
<protein>
    <submittedName>
        <fullName evidence="10">TRAP transporter large permease</fullName>
    </submittedName>
</protein>
<evidence type="ECO:0000256" key="4">
    <source>
        <dbReference type="ARBA" id="ARBA00022692"/>
    </source>
</evidence>
<proteinExistence type="predicted"/>
<dbReference type="EMBL" id="JAVRHL010000003">
    <property type="protein sequence ID" value="MDT0683963.1"/>
    <property type="molecule type" value="Genomic_DNA"/>
</dbReference>
<comment type="subcellular location">
    <subcellularLocation>
        <location evidence="1 7">Cell inner membrane</location>
        <topology evidence="1 7">Multi-pass membrane protein</topology>
    </subcellularLocation>
</comment>
<dbReference type="RefSeq" id="WP_311692981.1">
    <property type="nucleotide sequence ID" value="NZ_JAVRHL010000003.1"/>
</dbReference>
<evidence type="ECO:0000256" key="3">
    <source>
        <dbReference type="ARBA" id="ARBA00022519"/>
    </source>
</evidence>
<evidence type="ECO:0000313" key="10">
    <source>
        <dbReference type="EMBL" id="MDT0683963.1"/>
    </source>
</evidence>
<keyword evidence="7" id="KW-0813">Transport</keyword>
<evidence type="ECO:0000256" key="2">
    <source>
        <dbReference type="ARBA" id="ARBA00022475"/>
    </source>
</evidence>
<evidence type="ECO:0000256" key="6">
    <source>
        <dbReference type="ARBA" id="ARBA00023136"/>
    </source>
</evidence>
<dbReference type="PANTHER" id="PTHR33362">
    <property type="entry name" value="SIALIC ACID TRAP TRANSPORTER PERMEASE PROTEIN SIAT-RELATED"/>
    <property type="match status" value="1"/>
</dbReference>
<reference evidence="10 11" key="1">
    <citation type="submission" date="2023-09" db="EMBL/GenBank/DDBJ databases">
        <authorList>
            <person name="Rey-Velasco X."/>
        </authorList>
    </citation>
    <scope>NUCLEOTIDE SEQUENCE [LARGE SCALE GENOMIC DNA]</scope>
    <source>
        <strain evidence="10 11">F158</strain>
    </source>
</reference>
<feature type="transmembrane region" description="Helical" evidence="8">
    <location>
        <begin position="97"/>
        <end position="120"/>
    </location>
</feature>
<feature type="transmembrane region" description="Helical" evidence="8">
    <location>
        <begin position="319"/>
        <end position="344"/>
    </location>
</feature>
<keyword evidence="3 7" id="KW-0997">Cell inner membrane</keyword>
<dbReference type="Pfam" id="PF06808">
    <property type="entry name" value="DctM"/>
    <property type="match status" value="1"/>
</dbReference>
<sequence>MTGPALAALVFAGVIAAILVRIPVAVAIGGAGIAGTWAILGSAAGPMSQLKTLPFDIFSTPSLVIVPLFLLMGQVATQTGLSAALFGVAGDWAGHRRGGMALAGIGASAGFGAICGSSLATASTMAQVALPEMRARGYSDALAAGTVAAGGTLGILIPPSVILVIYAIMAEANIVTLFAAALLPGLLAAAGYALVITLYVRIAPEAGPAGARAPLKARLAGLSQAWPVLAIFGLTMGGMLLDLDWQSAGLQALFTPNEAAAFGAMATVLHGALTGRLNLTGLVEAILETARTTAMIFAILLGAELFKGFLALTQAPQALAGWVEAAGIAPVVVLAAMLLAYLIFGCVMDSLSMILLTVPVFLPVIEALDFGLQPGEAAIWFGILALMAVEVGLITPPVGLNLFILSAAAPGIDVRRIWAGVLPFILSDVVRIAILGALPAISLWLPRWLAG</sequence>
<keyword evidence="6 8" id="KW-0472">Membrane</keyword>
<dbReference type="InterPro" id="IPR004681">
    <property type="entry name" value="TRAP_DctM"/>
</dbReference>
<feature type="transmembrane region" description="Helical" evidence="8">
    <location>
        <begin position="294"/>
        <end position="313"/>
    </location>
</feature>
<feature type="transmembrane region" description="Helical" evidence="8">
    <location>
        <begin position="351"/>
        <end position="372"/>
    </location>
</feature>
<feature type="transmembrane region" description="Helical" evidence="8">
    <location>
        <begin position="141"/>
        <end position="168"/>
    </location>
</feature>
<feature type="domain" description="TRAP C4-dicarboxylate transport system permease DctM subunit" evidence="9">
    <location>
        <begin position="12"/>
        <end position="441"/>
    </location>
</feature>
<organism evidence="10 11">
    <name type="scientific">Tropicimonas omnivorans</name>
    <dbReference type="NCBI Taxonomy" id="3075590"/>
    <lineage>
        <taxon>Bacteria</taxon>
        <taxon>Pseudomonadati</taxon>
        <taxon>Pseudomonadota</taxon>
        <taxon>Alphaproteobacteria</taxon>
        <taxon>Rhodobacterales</taxon>
        <taxon>Roseobacteraceae</taxon>
        <taxon>Tropicimonas</taxon>
    </lineage>
</organism>
<feature type="transmembrane region" description="Helical" evidence="8">
    <location>
        <begin position="174"/>
        <end position="200"/>
    </location>
</feature>
<comment type="function">
    <text evidence="7">Part of the tripartite ATP-independent periplasmic (TRAP) transport system.</text>
</comment>
<feature type="transmembrane region" description="Helical" evidence="8">
    <location>
        <begin position="378"/>
        <end position="405"/>
    </location>
</feature>
<evidence type="ECO:0000256" key="5">
    <source>
        <dbReference type="ARBA" id="ARBA00022989"/>
    </source>
</evidence>
<gene>
    <name evidence="10" type="ORF">RM543_14835</name>
</gene>
<dbReference type="InterPro" id="IPR010656">
    <property type="entry name" value="DctM"/>
</dbReference>
<accession>A0ABU3DJS1</accession>